<keyword evidence="10" id="KW-1185">Reference proteome</keyword>
<evidence type="ECO:0000313" key="9">
    <source>
        <dbReference type="EMBL" id="CCE79077.1"/>
    </source>
</evidence>
<dbReference type="Pfam" id="PF10568">
    <property type="entry name" value="Tom37"/>
    <property type="match status" value="1"/>
</dbReference>
<keyword evidence="2" id="KW-0813">Transport</keyword>
<dbReference type="EMBL" id="FO082056">
    <property type="protein sequence ID" value="CCE79077.1"/>
    <property type="molecule type" value="Genomic_DNA"/>
</dbReference>
<dbReference type="GO" id="GO:0001401">
    <property type="term" value="C:SAM complex"/>
    <property type="evidence" value="ECO:0007669"/>
    <property type="project" value="InterPro"/>
</dbReference>
<dbReference type="InterPro" id="IPR019564">
    <property type="entry name" value="Sam37/metaxin_N"/>
</dbReference>
<dbReference type="OrthoDB" id="5835136at2759"/>
<protein>
    <submittedName>
        <fullName evidence="9">Piso0_001114 protein</fullName>
    </submittedName>
</protein>
<feature type="domain" description="Mitochondrial outer membrane transport complex Sam37/metaxin N-terminal" evidence="7">
    <location>
        <begin position="33"/>
        <end position="170"/>
    </location>
</feature>
<dbReference type="PANTHER" id="PTHR12289">
    <property type="entry name" value="METAXIN RELATED"/>
    <property type="match status" value="1"/>
</dbReference>
<proteinExistence type="predicted"/>
<comment type="subcellular location">
    <subcellularLocation>
        <location evidence="1">Mitochondrion outer membrane</location>
    </subcellularLocation>
</comment>
<dbReference type="GO" id="GO:0007005">
    <property type="term" value="P:mitochondrion organization"/>
    <property type="evidence" value="ECO:0007669"/>
    <property type="project" value="TreeGrafter"/>
</dbReference>
<evidence type="ECO:0000256" key="4">
    <source>
        <dbReference type="ARBA" id="ARBA00022927"/>
    </source>
</evidence>
<evidence type="ECO:0000259" key="7">
    <source>
        <dbReference type="Pfam" id="PF10568"/>
    </source>
</evidence>
<evidence type="ECO:0000256" key="6">
    <source>
        <dbReference type="ARBA" id="ARBA00023136"/>
    </source>
</evidence>
<dbReference type="InParanoid" id="G8YQZ2"/>
<keyword evidence="4" id="KW-0653">Protein transport</keyword>
<dbReference type="STRING" id="559304.G8YQZ2"/>
<name>G8YQZ2_PICSO</name>
<sequence>MISPSSSLASTCNMLDLHIWGNGVEISEISPESLACAWILLLTVKQTREDVRIVTSCNTNLSSSGKLPILIETKADGTRERYEGFQRISEYLISSAVDVPQSTDFSLVSLKDSGDPEMELAAYSLEAYIQNNLYYINKHNLYMNSKNYEKYTRKLFGKYYPFPMMYNQPLWFYNQAQLETKTVHLASKKTGFLPQSLTTGNPQTEYFNDDLSDYETEKDEVALSSLHERQILNKSKKKEALEESKNSLRCLHLLGVQIDQILQVYSSVGSTQDNLILPLFSRQLSSSEEANTHRRVITTTEILLFAYIDCLCSPRLPDRFIWRFLNAKCPLFLKEATEVSEKLNALLLEDTSLFRAPNGGEVPSLYNEIKYKLGFLSYS</sequence>
<keyword evidence="6" id="KW-0472">Membrane</keyword>
<organism evidence="9 10">
    <name type="scientific">Pichia sorbitophila (strain ATCC MYA-4447 / BCRC 22081 / CBS 7064 / NBRC 10061 / NRRL Y-12695)</name>
    <name type="common">Hybrid yeast</name>
    <dbReference type="NCBI Taxonomy" id="559304"/>
    <lineage>
        <taxon>Eukaryota</taxon>
        <taxon>Fungi</taxon>
        <taxon>Dikarya</taxon>
        <taxon>Ascomycota</taxon>
        <taxon>Saccharomycotina</taxon>
        <taxon>Pichiomycetes</taxon>
        <taxon>Debaryomycetaceae</taxon>
        <taxon>Millerozyma</taxon>
    </lineage>
</organism>
<dbReference type="Proteomes" id="UP000005222">
    <property type="component" value="Chromosome D"/>
</dbReference>
<dbReference type="EMBL" id="FO082057">
    <property type="protein sequence ID" value="CCE78491.1"/>
    <property type="molecule type" value="Genomic_DNA"/>
</dbReference>
<keyword evidence="3" id="KW-1000">Mitochondrion outer membrane</keyword>
<dbReference type="eggNOG" id="KOG3028">
    <property type="taxonomic scope" value="Eukaryota"/>
</dbReference>
<dbReference type="HOGENOM" id="CLU_078884_0_0_1"/>
<evidence type="ECO:0000256" key="2">
    <source>
        <dbReference type="ARBA" id="ARBA00022448"/>
    </source>
</evidence>
<dbReference type="Proteomes" id="UP000005222">
    <property type="component" value="Chromosome C"/>
</dbReference>
<evidence type="ECO:0000256" key="3">
    <source>
        <dbReference type="ARBA" id="ARBA00022787"/>
    </source>
</evidence>
<evidence type="ECO:0000256" key="5">
    <source>
        <dbReference type="ARBA" id="ARBA00023128"/>
    </source>
</evidence>
<evidence type="ECO:0000313" key="10">
    <source>
        <dbReference type="Proteomes" id="UP000005222"/>
    </source>
</evidence>
<reference evidence="10" key="2">
    <citation type="journal article" date="2012" name="G3 (Bethesda)">
        <title>Pichia sorbitophila, an interspecies yeast hybrid reveals early steps of genome resolution following polyploidization.</title>
        <authorList>
            <person name="Leh Louis V."/>
            <person name="Despons L."/>
            <person name="Friedrich A."/>
            <person name="Martin T."/>
            <person name="Durrens P."/>
            <person name="Casaregola S."/>
            <person name="Neuveglise C."/>
            <person name="Fairhead C."/>
            <person name="Marck C."/>
            <person name="Cruz J.A."/>
            <person name="Straub M.L."/>
            <person name="Kugler V."/>
            <person name="Sacerdot C."/>
            <person name="Uzunov Z."/>
            <person name="Thierry A."/>
            <person name="Weiss S."/>
            <person name="Bleykasten C."/>
            <person name="De Montigny J."/>
            <person name="Jacques N."/>
            <person name="Jung P."/>
            <person name="Lemaire M."/>
            <person name="Mallet S."/>
            <person name="Morel G."/>
            <person name="Richard G.F."/>
            <person name="Sarkar A."/>
            <person name="Savel G."/>
            <person name="Schacherer J."/>
            <person name="Seret M.L."/>
            <person name="Talla E."/>
            <person name="Samson G."/>
            <person name="Jubin C."/>
            <person name="Poulain J."/>
            <person name="Vacherie B."/>
            <person name="Barbe V."/>
            <person name="Pelletier E."/>
            <person name="Sherman D.J."/>
            <person name="Westhof E."/>
            <person name="Weissenbach J."/>
            <person name="Baret P.V."/>
            <person name="Wincker P."/>
            <person name="Gaillardin C."/>
            <person name="Dujon B."/>
            <person name="Souciet J.L."/>
        </authorList>
    </citation>
    <scope>NUCLEOTIDE SEQUENCE [LARGE SCALE GENOMIC DNA]</scope>
    <source>
        <strain evidence="10">ATCC MYA-4447 / BCRC 22081 / CBS 7064 / NBRC 10061 / NRRL Y-12695</strain>
    </source>
</reference>
<dbReference type="InterPro" id="IPR050931">
    <property type="entry name" value="Mito_Protein_Transport_Metaxin"/>
</dbReference>
<dbReference type="GO" id="GO:0015031">
    <property type="term" value="P:protein transport"/>
    <property type="evidence" value="ECO:0007669"/>
    <property type="project" value="UniProtKB-KW"/>
</dbReference>
<reference evidence="9" key="1">
    <citation type="submission" date="2011-10" db="EMBL/GenBank/DDBJ databases">
        <authorList>
            <person name="Genoscope - CEA"/>
        </authorList>
    </citation>
    <scope>NUCLEOTIDE SEQUENCE</scope>
</reference>
<dbReference type="AlphaFoldDB" id="G8YQZ2"/>
<accession>G8YQZ2</accession>
<gene>
    <name evidence="9" type="primary">Piso0_001114</name>
    <name evidence="8" type="ORF">GNLVRS01_PISO0C11200g</name>
    <name evidence="9" type="ORF">GNLVRS01_PISO0D11267g</name>
</gene>
<dbReference type="PANTHER" id="PTHR12289:SF41">
    <property type="entry name" value="FAILED AXON CONNECTIONS-RELATED"/>
    <property type="match status" value="1"/>
</dbReference>
<evidence type="ECO:0000313" key="8">
    <source>
        <dbReference type="EMBL" id="CCE78491.1"/>
    </source>
</evidence>
<keyword evidence="5" id="KW-0496">Mitochondrion</keyword>
<evidence type="ECO:0000256" key="1">
    <source>
        <dbReference type="ARBA" id="ARBA00004294"/>
    </source>
</evidence>